<accession>B9JQ62</accession>
<geneLocation type="plasmid" evidence="7 8">
    <name>pAtK84c</name>
</geneLocation>
<dbReference type="PANTHER" id="PTHR47628:SF1">
    <property type="entry name" value="ALIPHATIC AMIDASE EXPRESSION-REGULATING PROTEIN"/>
    <property type="match status" value="1"/>
</dbReference>
<evidence type="ECO:0000259" key="6">
    <source>
        <dbReference type="Pfam" id="PF13458"/>
    </source>
</evidence>
<keyword evidence="2" id="KW-0813">Transport</keyword>
<dbReference type="InterPro" id="IPR028082">
    <property type="entry name" value="Peripla_BP_I"/>
</dbReference>
<sequence>MTQTISRRQILKLSAAIATSAAAGRVAFAADPIRIAVFITLSGGASLFGASSRAAADYAAAQINASGGIMGRPLELTIADGGAAPAEVAKTATRMVIGKSVDIIVGSHDSAVRQAIEAAIRGKVPYIYTPVFEGGDCAPFTYFLGETPEQQVGASIESLVKRAGGKSFYLIGNDYVWPRATNDAVKAAVKRLGGTIVGEEYYPVGAANKFESSIEKIRAASPAIVLQTLVGGDNVNFNRTFANFGLSANILRMSCLLEENTLLGIGKEASDNLYSCMGYFAKLDLPENKAFIAGIAKTSSGTPAIQNTIAKSVYDGLAMAKAVVEKAKSVSAKDFDAAAEHTSFNTPSGMMTVKNRHTAKIMYLAKCSGTDFEVIETFKDIQTGQSCN</sequence>
<organism evidence="7 8">
    <name type="scientific">Rhizobium rhizogenes (strain K84 / ATCC BAA-868)</name>
    <name type="common">Agrobacterium radiobacter</name>
    <dbReference type="NCBI Taxonomy" id="311403"/>
    <lineage>
        <taxon>Bacteria</taxon>
        <taxon>Pseudomonadati</taxon>
        <taxon>Pseudomonadota</taxon>
        <taxon>Alphaproteobacteria</taxon>
        <taxon>Hyphomicrobiales</taxon>
        <taxon>Rhizobiaceae</taxon>
        <taxon>Rhizobium/Agrobacterium group</taxon>
        <taxon>Rhizobium</taxon>
    </lineage>
</organism>
<dbReference type="Proteomes" id="UP000001600">
    <property type="component" value="Plasmid pAtK84c"/>
</dbReference>
<keyword evidence="7" id="KW-0614">Plasmid</keyword>
<dbReference type="InterPro" id="IPR006311">
    <property type="entry name" value="TAT_signal"/>
</dbReference>
<dbReference type="PRINTS" id="PR00337">
    <property type="entry name" value="LEUILEVALBP"/>
</dbReference>
<keyword evidence="4" id="KW-0029">Amino-acid transport</keyword>
<dbReference type="EMBL" id="CP000631">
    <property type="protein sequence ID" value="ACM31281.1"/>
    <property type="molecule type" value="Genomic_DNA"/>
</dbReference>
<dbReference type="CDD" id="cd06358">
    <property type="entry name" value="PBP1_NHase"/>
    <property type="match status" value="1"/>
</dbReference>
<gene>
    <name evidence="7" type="ordered locus">Arad_12265</name>
</gene>
<protein>
    <submittedName>
        <fullName evidence="7">Nitrile hydratase regulator</fullName>
    </submittedName>
</protein>
<comment type="similarity">
    <text evidence="1">Belongs to the leucine-binding protein family.</text>
</comment>
<proteinExistence type="inferred from homology"/>
<dbReference type="InterPro" id="IPR028081">
    <property type="entry name" value="Leu-bd"/>
</dbReference>
<dbReference type="AlphaFoldDB" id="B9JQ62"/>
<dbReference type="PANTHER" id="PTHR47628">
    <property type="match status" value="1"/>
</dbReference>
<dbReference type="PROSITE" id="PS51318">
    <property type="entry name" value="TAT"/>
    <property type="match status" value="1"/>
</dbReference>
<evidence type="ECO:0000313" key="8">
    <source>
        <dbReference type="Proteomes" id="UP000001600"/>
    </source>
</evidence>
<dbReference type="Pfam" id="PF13458">
    <property type="entry name" value="Peripla_BP_6"/>
    <property type="match status" value="1"/>
</dbReference>
<dbReference type="Gene3D" id="3.40.50.2300">
    <property type="match status" value="2"/>
</dbReference>
<name>B9JQ62_RHIR8</name>
<evidence type="ECO:0000256" key="3">
    <source>
        <dbReference type="ARBA" id="ARBA00022729"/>
    </source>
</evidence>
<dbReference type="InterPro" id="IPR000709">
    <property type="entry name" value="Leu_Ile_Val-bd"/>
</dbReference>
<evidence type="ECO:0000313" key="7">
    <source>
        <dbReference type="EMBL" id="ACM31281.1"/>
    </source>
</evidence>
<keyword evidence="3 5" id="KW-0732">Signal</keyword>
<evidence type="ECO:0000256" key="2">
    <source>
        <dbReference type="ARBA" id="ARBA00022448"/>
    </source>
</evidence>
<evidence type="ECO:0000256" key="1">
    <source>
        <dbReference type="ARBA" id="ARBA00010062"/>
    </source>
</evidence>
<feature type="signal peptide" evidence="5">
    <location>
        <begin position="1"/>
        <end position="29"/>
    </location>
</feature>
<dbReference type="HOGENOM" id="CLU_027128_1_1_5"/>
<dbReference type="RefSeq" id="WP_012653275.1">
    <property type="nucleotide sequence ID" value="NC_011987.1"/>
</dbReference>
<dbReference type="SUPFAM" id="SSF53822">
    <property type="entry name" value="Periplasmic binding protein-like I"/>
    <property type="match status" value="1"/>
</dbReference>
<dbReference type="GO" id="GO:0006865">
    <property type="term" value="P:amino acid transport"/>
    <property type="evidence" value="ECO:0007669"/>
    <property type="project" value="UniProtKB-KW"/>
</dbReference>
<evidence type="ECO:0000256" key="5">
    <source>
        <dbReference type="SAM" id="SignalP"/>
    </source>
</evidence>
<evidence type="ECO:0000256" key="4">
    <source>
        <dbReference type="ARBA" id="ARBA00022970"/>
    </source>
</evidence>
<feature type="domain" description="Leucine-binding protein" evidence="6">
    <location>
        <begin position="32"/>
        <end position="368"/>
    </location>
</feature>
<feature type="chain" id="PRO_5002884925" evidence="5">
    <location>
        <begin position="30"/>
        <end position="388"/>
    </location>
</feature>
<dbReference type="KEGG" id="ara:Arad_12265"/>
<reference evidence="7 8" key="1">
    <citation type="journal article" date="2009" name="J. Bacteriol.">
        <title>Genome sequences of three Agrobacterium biovars help elucidate the evolution of multichromosome genomes in bacteria.</title>
        <authorList>
            <person name="Slater S.C."/>
            <person name="Goldman B.S."/>
            <person name="Goodner B."/>
            <person name="Setubal J.C."/>
            <person name="Farrand S.K."/>
            <person name="Nester E.W."/>
            <person name="Burr T.J."/>
            <person name="Banta L."/>
            <person name="Dickerman A.W."/>
            <person name="Paulsen I."/>
            <person name="Otten L."/>
            <person name="Suen G."/>
            <person name="Welch R."/>
            <person name="Almeida N.F."/>
            <person name="Arnold F."/>
            <person name="Burton O.T."/>
            <person name="Du Z."/>
            <person name="Ewing A."/>
            <person name="Godsy E."/>
            <person name="Heisel S."/>
            <person name="Houmiel K.L."/>
            <person name="Jhaveri J."/>
            <person name="Lu J."/>
            <person name="Miller N.M."/>
            <person name="Norton S."/>
            <person name="Chen Q."/>
            <person name="Phoolcharoen W."/>
            <person name="Ohlin V."/>
            <person name="Ondrusek D."/>
            <person name="Pride N."/>
            <person name="Stricklin S.L."/>
            <person name="Sun J."/>
            <person name="Wheeler C."/>
            <person name="Wilson L."/>
            <person name="Zhu H."/>
            <person name="Wood D.W."/>
        </authorList>
    </citation>
    <scope>NUCLEOTIDE SEQUENCE [LARGE SCALE GENOMIC DNA]</scope>
    <source>
        <strain evidence="8">K84 / ATCC BAA-868</strain>
        <plasmid evidence="7 8">pAtK84c</plasmid>
    </source>
</reference>